<dbReference type="Proteomes" id="UP001162164">
    <property type="component" value="Unassembled WGS sequence"/>
</dbReference>
<evidence type="ECO:0000256" key="2">
    <source>
        <dbReference type="SAM" id="Phobius"/>
    </source>
</evidence>
<proteinExistence type="predicted"/>
<protein>
    <submittedName>
        <fullName evidence="3">Uncharacterized protein</fullName>
    </submittedName>
</protein>
<keyword evidence="4" id="KW-1185">Reference proteome</keyword>
<evidence type="ECO:0000256" key="1">
    <source>
        <dbReference type="SAM" id="MobiDB-lite"/>
    </source>
</evidence>
<sequence>MIGAMPAVAVRHERRKGQEKRSKRPSQLYIGGHWLPPTSPSPTPSPGVYDEGNDRLPELYLCGKVSALQIIVGSILLGAIVLIVGLVQLVPNAADADHRYIFIGAGGILLVIGFIMTAVRCFCMHCARSARIVMEDPPPTLDAVNSIDVLVQRRDTQVRKRKECTGAAAKGIQGQLDNERGLD</sequence>
<keyword evidence="2" id="KW-0812">Transmembrane</keyword>
<comment type="caution">
    <text evidence="3">The sequence shown here is derived from an EMBL/GenBank/DDBJ whole genome shotgun (WGS) entry which is preliminary data.</text>
</comment>
<keyword evidence="2" id="KW-0472">Membrane</keyword>
<feature type="transmembrane region" description="Helical" evidence="2">
    <location>
        <begin position="100"/>
        <end position="123"/>
    </location>
</feature>
<evidence type="ECO:0000313" key="4">
    <source>
        <dbReference type="Proteomes" id="UP001162164"/>
    </source>
</evidence>
<keyword evidence="2" id="KW-1133">Transmembrane helix</keyword>
<reference evidence="3" key="1">
    <citation type="journal article" date="2023" name="Insect Mol. Biol.">
        <title>Genome sequencing provides insights into the evolution of gene families encoding plant cell wall-degrading enzymes in longhorned beetles.</title>
        <authorList>
            <person name="Shin N.R."/>
            <person name="Okamura Y."/>
            <person name="Kirsch R."/>
            <person name="Pauchet Y."/>
        </authorList>
    </citation>
    <scope>NUCLEOTIDE SEQUENCE</scope>
    <source>
        <strain evidence="3">MMC_N1</strain>
    </source>
</reference>
<accession>A0ABQ9K7Y7</accession>
<evidence type="ECO:0000313" key="3">
    <source>
        <dbReference type="EMBL" id="KAJ8986141.1"/>
    </source>
</evidence>
<feature type="compositionally biased region" description="Basic residues" evidence="1">
    <location>
        <begin position="12"/>
        <end position="24"/>
    </location>
</feature>
<feature type="transmembrane region" description="Helical" evidence="2">
    <location>
        <begin position="65"/>
        <end position="88"/>
    </location>
</feature>
<organism evidence="3 4">
    <name type="scientific">Molorchus minor</name>
    <dbReference type="NCBI Taxonomy" id="1323400"/>
    <lineage>
        <taxon>Eukaryota</taxon>
        <taxon>Metazoa</taxon>
        <taxon>Ecdysozoa</taxon>
        <taxon>Arthropoda</taxon>
        <taxon>Hexapoda</taxon>
        <taxon>Insecta</taxon>
        <taxon>Pterygota</taxon>
        <taxon>Neoptera</taxon>
        <taxon>Endopterygota</taxon>
        <taxon>Coleoptera</taxon>
        <taxon>Polyphaga</taxon>
        <taxon>Cucujiformia</taxon>
        <taxon>Chrysomeloidea</taxon>
        <taxon>Cerambycidae</taxon>
        <taxon>Lamiinae</taxon>
        <taxon>Monochamini</taxon>
        <taxon>Molorchus</taxon>
    </lineage>
</organism>
<dbReference type="EMBL" id="JAPWTJ010000002">
    <property type="protein sequence ID" value="KAJ8986141.1"/>
    <property type="molecule type" value="Genomic_DNA"/>
</dbReference>
<gene>
    <name evidence="3" type="ORF">NQ317_005613</name>
</gene>
<feature type="region of interest" description="Disordered" evidence="1">
    <location>
        <begin position="1"/>
        <end position="49"/>
    </location>
</feature>
<name>A0ABQ9K7Y7_9CUCU</name>
<feature type="non-terminal residue" evidence="3">
    <location>
        <position position="183"/>
    </location>
</feature>